<evidence type="ECO:0000313" key="3">
    <source>
        <dbReference type="EMBL" id="QYX83382.1"/>
    </source>
</evidence>
<reference evidence="3 4" key="1">
    <citation type="submission" date="2021-08" db="EMBL/GenBank/DDBJ databases">
        <authorList>
            <person name="Ping M."/>
        </authorList>
    </citation>
    <scope>NUCLEOTIDE SEQUENCE [LARGE SCALE GENOMIC DNA]</scope>
    <source>
        <strain evidence="3 4">MG28</strain>
    </source>
</reference>
<organism evidence="3 4">
    <name type="scientific">Streptomyces akebiae</name>
    <dbReference type="NCBI Taxonomy" id="2865673"/>
    <lineage>
        <taxon>Bacteria</taxon>
        <taxon>Bacillati</taxon>
        <taxon>Actinomycetota</taxon>
        <taxon>Actinomycetes</taxon>
        <taxon>Kitasatosporales</taxon>
        <taxon>Streptomycetaceae</taxon>
        <taxon>Streptomyces</taxon>
    </lineage>
</organism>
<gene>
    <name evidence="3" type="ORF">K1J60_36330</name>
</gene>
<sequence>MTFAQPDTSAWTPPDPHDGRRTPRPTKARAAAVAACVVLGMGLIGGAAAGSWLTGDAGADDSRTTFATAGELWHGVPVDALFPPTVQGEGAGPGGTDRTWTRIAVAPDSGCADAFDPLLRKALAPVGCLRLLRATYTDATRSNVTTVGLLFTKTDAAAMTALRARFAKDGLDRRTDLMPRPYAAEDTVAAGFGDDQRASWTISVLTDVPVVVYAVSGFADGRTVTDPQAAADAMKPGATTAPAQSGLGHEAKGLADRIERGLRKTAASATEQPS</sequence>
<feature type="compositionally biased region" description="Polar residues" evidence="1">
    <location>
        <begin position="1"/>
        <end position="11"/>
    </location>
</feature>
<proteinExistence type="predicted"/>
<keyword evidence="4" id="KW-1185">Reference proteome</keyword>
<evidence type="ECO:0000313" key="4">
    <source>
        <dbReference type="Proteomes" id="UP000827138"/>
    </source>
</evidence>
<name>A0ABX8Y6C9_9ACTN</name>
<feature type="region of interest" description="Disordered" evidence="1">
    <location>
        <begin position="229"/>
        <end position="251"/>
    </location>
</feature>
<keyword evidence="2" id="KW-0812">Transmembrane</keyword>
<evidence type="ECO:0008006" key="5">
    <source>
        <dbReference type="Google" id="ProtNLM"/>
    </source>
</evidence>
<accession>A0ABX8Y6C9</accession>
<evidence type="ECO:0000256" key="2">
    <source>
        <dbReference type="SAM" id="Phobius"/>
    </source>
</evidence>
<feature type="region of interest" description="Disordered" evidence="1">
    <location>
        <begin position="1"/>
        <end position="27"/>
    </location>
</feature>
<dbReference type="Proteomes" id="UP000827138">
    <property type="component" value="Chromosome"/>
</dbReference>
<protein>
    <recommendedName>
        <fullName evidence="5">Secreted protein</fullName>
    </recommendedName>
</protein>
<keyword evidence="2" id="KW-1133">Transmembrane helix</keyword>
<feature type="transmembrane region" description="Helical" evidence="2">
    <location>
        <begin position="30"/>
        <end position="53"/>
    </location>
</feature>
<evidence type="ECO:0000256" key="1">
    <source>
        <dbReference type="SAM" id="MobiDB-lite"/>
    </source>
</evidence>
<dbReference type="EMBL" id="CP080647">
    <property type="protein sequence ID" value="QYX83382.1"/>
    <property type="molecule type" value="Genomic_DNA"/>
</dbReference>
<keyword evidence="2" id="KW-0472">Membrane</keyword>